<comment type="caution">
    <text evidence="1">The sequence shown here is derived from an EMBL/GenBank/DDBJ whole genome shotgun (WGS) entry which is preliminary data.</text>
</comment>
<dbReference type="AlphaFoldDB" id="A0A8S1RRH6"/>
<dbReference type="EMBL" id="CAJJDN010000253">
    <property type="protein sequence ID" value="CAD8129963.1"/>
    <property type="molecule type" value="Genomic_DNA"/>
</dbReference>
<accession>A0A8S1RRH6</accession>
<evidence type="ECO:0000313" key="2">
    <source>
        <dbReference type="Proteomes" id="UP000692954"/>
    </source>
</evidence>
<gene>
    <name evidence="1" type="ORF">PSON_ATCC_30995.1.T2530011</name>
</gene>
<proteinExistence type="predicted"/>
<keyword evidence="2" id="KW-1185">Reference proteome</keyword>
<evidence type="ECO:0000313" key="1">
    <source>
        <dbReference type="EMBL" id="CAD8129963.1"/>
    </source>
</evidence>
<protein>
    <submittedName>
        <fullName evidence="1">Uncharacterized protein</fullName>
    </submittedName>
</protein>
<sequence>MNQLGQCVQQCPIDYLICTESSVQFKQYLLILIIMTQDIQSYQPIKVIEFYQYAFVLYLIHQNHLILQFWKIRFFFAIFRFQQFNQQIKCKLTITCYYIERKQYKLLYFLFLQNQLQQDSF</sequence>
<name>A0A8S1RRH6_9CILI</name>
<reference evidence="1" key="1">
    <citation type="submission" date="2021-01" db="EMBL/GenBank/DDBJ databases">
        <authorList>
            <consortium name="Genoscope - CEA"/>
            <person name="William W."/>
        </authorList>
    </citation>
    <scope>NUCLEOTIDE SEQUENCE</scope>
</reference>
<dbReference type="Proteomes" id="UP000692954">
    <property type="component" value="Unassembled WGS sequence"/>
</dbReference>
<organism evidence="1 2">
    <name type="scientific">Paramecium sonneborni</name>
    <dbReference type="NCBI Taxonomy" id="65129"/>
    <lineage>
        <taxon>Eukaryota</taxon>
        <taxon>Sar</taxon>
        <taxon>Alveolata</taxon>
        <taxon>Ciliophora</taxon>
        <taxon>Intramacronucleata</taxon>
        <taxon>Oligohymenophorea</taxon>
        <taxon>Peniculida</taxon>
        <taxon>Parameciidae</taxon>
        <taxon>Paramecium</taxon>
    </lineage>
</organism>